<comment type="caution">
    <text evidence="5">The sequence shown here is derived from an EMBL/GenBank/DDBJ whole genome shotgun (WGS) entry which is preliminary data.</text>
</comment>
<evidence type="ECO:0000256" key="1">
    <source>
        <dbReference type="ARBA" id="ARBA00006754"/>
    </source>
</evidence>
<protein>
    <recommendedName>
        <fullName evidence="7">PucR family transcriptional regulator</fullName>
    </recommendedName>
</protein>
<dbReference type="Proteomes" id="UP000028091">
    <property type="component" value="Unassembled WGS sequence"/>
</dbReference>
<feature type="domain" description="CdaR GGDEF-like" evidence="4">
    <location>
        <begin position="300"/>
        <end position="427"/>
    </location>
</feature>
<dbReference type="AlphaFoldDB" id="A0A081LCG1"/>
<sequence>MAILVKDALSLDMMKETKLLAGENGLDRLIQWVTIVEIIEDTSRVSEGELLVTTGFGLAENKERRIRLEKLIQSHRLSAIAIYKGVYLTEIPASLIQAAKSSGIPLIEIPSHVNFSDITKAILEQIVSSQLHQLKYSSAIHQRLTQLNVSNKNVTQITDELAHLTMANIVVLDVFLHQKAAHLVKDEVTYSPAFGFLTDREPIETTSLLKQAEEKGRLVYDTCGAFVLAACPVIAMGDIFGFIVSLKKKEAWHHLDAIAIEHAGAVYAIEWLKQKAIQDTENQMQGHLLDDMLQQQYTEESYVIEQARKLQYDMSDEQVVIYFQFQHQHTQLDHQMVQRLSQLLTSIFERRHIPFLLKARLDSVFVLTPAGKKAFQETEWYGASEECRSTWSYFFPVHPIVIGIGRAYDQIILFAKSAKEAQYAARLLPLLKTDESIIHYQKLGLYGMLLEMNEAGMNLHDFYVELLSPLLYTKKQGADLIHTLEVYLAHNENIQKSAGELFIHRHTLSYRLKQIETRTGCSLKSTDDRMKLQLSIMAYRLSGLLDQMRTIS</sequence>
<accession>A0A081LCG1</accession>
<dbReference type="InterPro" id="IPR012914">
    <property type="entry name" value="PucR_dom"/>
</dbReference>
<dbReference type="OrthoDB" id="142218at2"/>
<evidence type="ECO:0000259" key="2">
    <source>
        <dbReference type="Pfam" id="PF07905"/>
    </source>
</evidence>
<evidence type="ECO:0008006" key="7">
    <source>
        <dbReference type="Google" id="ProtNLM"/>
    </source>
</evidence>
<reference evidence="5 6" key="1">
    <citation type="submission" date="2012-09" db="EMBL/GenBank/DDBJ databases">
        <title>Genome Sequence of Bacillus sp. DW5-4.</title>
        <authorList>
            <person name="Lai Q."/>
            <person name="Liu Y."/>
            <person name="Shao Z."/>
        </authorList>
    </citation>
    <scope>NUCLEOTIDE SEQUENCE [LARGE SCALE GENOMIC DNA]</scope>
    <source>
        <strain evidence="5 6">DW5-4</strain>
    </source>
</reference>
<feature type="domain" description="Purine catabolism PurC-like" evidence="2">
    <location>
        <begin position="7"/>
        <end position="126"/>
    </location>
</feature>
<proteinExistence type="inferred from homology"/>
<dbReference type="InterPro" id="IPR041522">
    <property type="entry name" value="CdaR_GGDEF"/>
</dbReference>
<feature type="domain" description="PucR C-terminal helix-turn-helix" evidence="3">
    <location>
        <begin position="480"/>
        <end position="537"/>
    </location>
</feature>
<evidence type="ECO:0000313" key="6">
    <source>
        <dbReference type="Proteomes" id="UP000028091"/>
    </source>
</evidence>
<dbReference type="eggNOG" id="COG3835">
    <property type="taxonomic scope" value="Bacteria"/>
</dbReference>
<organism evidence="5 6">
    <name type="scientific">Bacillus zhangzhouensis</name>
    <dbReference type="NCBI Taxonomy" id="1178540"/>
    <lineage>
        <taxon>Bacteria</taxon>
        <taxon>Bacillati</taxon>
        <taxon>Bacillota</taxon>
        <taxon>Bacilli</taxon>
        <taxon>Bacillales</taxon>
        <taxon>Bacillaceae</taxon>
        <taxon>Bacillus</taxon>
    </lineage>
</organism>
<dbReference type="Pfam" id="PF13556">
    <property type="entry name" value="HTH_30"/>
    <property type="match status" value="1"/>
</dbReference>
<evidence type="ECO:0000313" key="5">
    <source>
        <dbReference type="EMBL" id="KEP26937.1"/>
    </source>
</evidence>
<keyword evidence="6" id="KW-1185">Reference proteome</keyword>
<name>A0A081LCG1_9BACI</name>
<dbReference type="EMBL" id="JOTP01000006">
    <property type="protein sequence ID" value="KEP26937.1"/>
    <property type="molecule type" value="Genomic_DNA"/>
</dbReference>
<dbReference type="RefSeq" id="WP_034320237.1">
    <property type="nucleotide sequence ID" value="NZ_JOTP01000006.1"/>
</dbReference>
<dbReference type="InterPro" id="IPR029016">
    <property type="entry name" value="GAF-like_dom_sf"/>
</dbReference>
<dbReference type="Gene3D" id="1.10.10.2840">
    <property type="entry name" value="PucR C-terminal helix-turn-helix domain"/>
    <property type="match status" value="1"/>
</dbReference>
<dbReference type="Gene3D" id="3.30.450.40">
    <property type="match status" value="1"/>
</dbReference>
<dbReference type="InterPro" id="IPR051448">
    <property type="entry name" value="CdaR-like_regulators"/>
</dbReference>
<gene>
    <name evidence="5" type="ORF">BA70_17115</name>
</gene>
<dbReference type="Pfam" id="PF07905">
    <property type="entry name" value="PucR"/>
    <property type="match status" value="1"/>
</dbReference>
<dbReference type="PANTHER" id="PTHR33744:SF1">
    <property type="entry name" value="DNA-BINDING TRANSCRIPTIONAL ACTIVATOR ADER"/>
    <property type="match status" value="1"/>
</dbReference>
<evidence type="ECO:0000259" key="4">
    <source>
        <dbReference type="Pfam" id="PF17853"/>
    </source>
</evidence>
<comment type="similarity">
    <text evidence="1">Belongs to the CdaR family.</text>
</comment>
<dbReference type="InterPro" id="IPR042070">
    <property type="entry name" value="PucR_C-HTH_sf"/>
</dbReference>
<dbReference type="Pfam" id="PF17853">
    <property type="entry name" value="GGDEF_2"/>
    <property type="match status" value="1"/>
</dbReference>
<dbReference type="PANTHER" id="PTHR33744">
    <property type="entry name" value="CARBOHYDRATE DIACID REGULATOR"/>
    <property type="match status" value="1"/>
</dbReference>
<evidence type="ECO:0000259" key="3">
    <source>
        <dbReference type="Pfam" id="PF13556"/>
    </source>
</evidence>
<dbReference type="InterPro" id="IPR025736">
    <property type="entry name" value="PucR_C-HTH_dom"/>
</dbReference>